<dbReference type="InterPro" id="IPR032466">
    <property type="entry name" value="Metal_Hydrolase"/>
</dbReference>
<dbReference type="PANTHER" id="PTHR11113">
    <property type="entry name" value="N-ACETYLGLUCOSAMINE-6-PHOSPHATE DEACETYLASE"/>
    <property type="match status" value="1"/>
</dbReference>
<reference evidence="3 4" key="1">
    <citation type="submission" date="2017-02" db="EMBL/GenBank/DDBJ databases">
        <authorList>
            <person name="Peterson S.W."/>
        </authorList>
    </citation>
    <scope>NUCLEOTIDE SEQUENCE [LARGE SCALE GENOMIC DNA]</scope>
    <source>
        <strain evidence="3 4">USBA 369</strain>
    </source>
</reference>
<dbReference type="Proteomes" id="UP000190135">
    <property type="component" value="Unassembled WGS sequence"/>
</dbReference>
<dbReference type="SUPFAM" id="SSF51556">
    <property type="entry name" value="Metallo-dependent hydrolases"/>
    <property type="match status" value="1"/>
</dbReference>
<sequence>MKLERRDDQPRALTVMAGKRLGSFEFLTDGAGRVLKRRPTSVPAEHDAIRTLGLVDIQVNGFGGVDFNSETLTPDDVDAALMAMLAHGATQCLPTIITSSVDVMSRRLRALDAAVAASRLGPWMVRGYHVEGPFLSPEEGYAGCHPKDQMRAGDAGVLDRLADGLVRPIRILTVAPEREGVLELIPQAARRGISVALGHTNAGREVVEAAVAAGARMSTHLGNGIAHLLPKNDNPLFAQLGEDHLFASFIADGIHIPPYMARLYLRAKGAERSVLVTDATAGAAAEPGIYTLGDVEIERCADGVVREPGSPYLGGSSATMEQVVRNVINWLDLTLSEAVDLARLNPLAALDMPAVPDVGHALEFVEWALRPDGPHVVAAGVGPWNLIVDEGQDLI</sequence>
<evidence type="ECO:0000313" key="4">
    <source>
        <dbReference type="Proteomes" id="UP000190135"/>
    </source>
</evidence>
<dbReference type="GO" id="GO:0008448">
    <property type="term" value="F:N-acetylglucosamine-6-phosphate deacetylase activity"/>
    <property type="evidence" value="ECO:0007669"/>
    <property type="project" value="TreeGrafter"/>
</dbReference>
<evidence type="ECO:0000256" key="1">
    <source>
        <dbReference type="ARBA" id="ARBA00010716"/>
    </source>
</evidence>
<protein>
    <submittedName>
        <fullName evidence="3">N-acetylglucosamine 6-phosphate deacetylase</fullName>
    </submittedName>
</protein>
<evidence type="ECO:0000313" key="3">
    <source>
        <dbReference type="EMBL" id="SKA13160.1"/>
    </source>
</evidence>
<comment type="similarity">
    <text evidence="1">Belongs to the metallo-dependent hydrolases superfamily. NagA family.</text>
</comment>
<keyword evidence="2" id="KW-0378">Hydrolase</keyword>
<name>A0A1T4RAU5_9HYPH</name>
<dbReference type="OrthoDB" id="9776488at2"/>
<dbReference type="AlphaFoldDB" id="A0A1T4RAU5"/>
<dbReference type="STRING" id="1365950.SAMN05428963_106174"/>
<dbReference type="Gene3D" id="3.20.20.140">
    <property type="entry name" value="Metal-dependent hydrolases"/>
    <property type="match status" value="1"/>
</dbReference>
<organism evidence="3 4">
    <name type="scientific">Consotaella salsifontis</name>
    <dbReference type="NCBI Taxonomy" id="1365950"/>
    <lineage>
        <taxon>Bacteria</taxon>
        <taxon>Pseudomonadati</taxon>
        <taxon>Pseudomonadota</taxon>
        <taxon>Alphaproteobacteria</taxon>
        <taxon>Hyphomicrobiales</taxon>
        <taxon>Aurantimonadaceae</taxon>
        <taxon>Consotaella</taxon>
    </lineage>
</organism>
<dbReference type="GO" id="GO:0006046">
    <property type="term" value="P:N-acetylglucosamine catabolic process"/>
    <property type="evidence" value="ECO:0007669"/>
    <property type="project" value="TreeGrafter"/>
</dbReference>
<accession>A0A1T4RAU5</accession>
<dbReference type="EMBL" id="FUXL01000006">
    <property type="protein sequence ID" value="SKA13160.1"/>
    <property type="molecule type" value="Genomic_DNA"/>
</dbReference>
<evidence type="ECO:0000256" key="2">
    <source>
        <dbReference type="ARBA" id="ARBA00022801"/>
    </source>
</evidence>
<dbReference type="RefSeq" id="WP_131829902.1">
    <property type="nucleotide sequence ID" value="NZ_FUXL01000006.1"/>
</dbReference>
<proteinExistence type="inferred from homology"/>
<dbReference type="PANTHER" id="PTHR11113:SF14">
    <property type="entry name" value="N-ACETYLGLUCOSAMINE-6-PHOSPHATE DEACETYLASE"/>
    <property type="match status" value="1"/>
</dbReference>
<gene>
    <name evidence="3" type="ORF">SAMN05428963_106174</name>
</gene>
<keyword evidence="4" id="KW-1185">Reference proteome</keyword>